<dbReference type="Gene3D" id="3.40.640.10">
    <property type="entry name" value="Type I PLP-dependent aspartate aminotransferase-like (Major domain)"/>
    <property type="match status" value="1"/>
</dbReference>
<keyword evidence="7 9" id="KW-0663">Pyridoxal phosphate</keyword>
<protein>
    <recommendedName>
        <fullName evidence="10">8-amino-7-ketopelargonate synthase</fullName>
        <ecNumber evidence="10">2.3.1.47</ecNumber>
    </recommendedName>
</protein>
<dbReference type="InterPro" id="IPR015422">
    <property type="entry name" value="PyrdxlP-dep_Trfase_small"/>
</dbReference>
<keyword evidence="5 10" id="KW-0808">Transferase</keyword>
<evidence type="ECO:0000256" key="9">
    <source>
        <dbReference type="PIRSR" id="PIRSR604723-51"/>
    </source>
</evidence>
<evidence type="ECO:0000313" key="12">
    <source>
        <dbReference type="EMBL" id="OGB89552.1"/>
    </source>
</evidence>
<comment type="caution">
    <text evidence="12">The sequence shown here is derived from an EMBL/GenBank/DDBJ whole genome shotgun (WGS) entry which is preliminary data.</text>
</comment>
<comment type="catalytic activity">
    <reaction evidence="8 10">
        <text>6-carboxyhexanoyl-[ACP] + L-alanine + H(+) = (8S)-8-amino-7-oxononanoate + holo-[ACP] + CO2</text>
        <dbReference type="Rhea" id="RHEA:42288"/>
        <dbReference type="Rhea" id="RHEA-COMP:9685"/>
        <dbReference type="Rhea" id="RHEA-COMP:9955"/>
        <dbReference type="ChEBI" id="CHEBI:15378"/>
        <dbReference type="ChEBI" id="CHEBI:16526"/>
        <dbReference type="ChEBI" id="CHEBI:57972"/>
        <dbReference type="ChEBI" id="CHEBI:64479"/>
        <dbReference type="ChEBI" id="CHEBI:78846"/>
        <dbReference type="ChEBI" id="CHEBI:149468"/>
        <dbReference type="EC" id="2.3.1.47"/>
    </reaction>
</comment>
<dbReference type="InterPro" id="IPR004723">
    <property type="entry name" value="AONS_Archaea/Proteobacteria"/>
</dbReference>
<evidence type="ECO:0000256" key="2">
    <source>
        <dbReference type="ARBA" id="ARBA00004746"/>
    </source>
</evidence>
<dbReference type="GO" id="GO:0009102">
    <property type="term" value="P:biotin biosynthetic process"/>
    <property type="evidence" value="ECO:0007669"/>
    <property type="project" value="UniProtKB-UniRule"/>
</dbReference>
<evidence type="ECO:0000256" key="3">
    <source>
        <dbReference type="ARBA" id="ARBA00010008"/>
    </source>
</evidence>
<dbReference type="EMBL" id="METM01000023">
    <property type="protein sequence ID" value="OGB89552.1"/>
    <property type="molecule type" value="Genomic_DNA"/>
</dbReference>
<proteinExistence type="inferred from homology"/>
<name>A0A1F4Q2T7_UNCSA</name>
<evidence type="ECO:0000256" key="4">
    <source>
        <dbReference type="ARBA" id="ARBA00011738"/>
    </source>
</evidence>
<dbReference type="UniPathway" id="UPA00078"/>
<dbReference type="PANTHER" id="PTHR13693:SF3">
    <property type="entry name" value="LD36009P"/>
    <property type="match status" value="1"/>
</dbReference>
<evidence type="ECO:0000313" key="13">
    <source>
        <dbReference type="Proteomes" id="UP000178724"/>
    </source>
</evidence>
<evidence type="ECO:0000259" key="11">
    <source>
        <dbReference type="Pfam" id="PF00155"/>
    </source>
</evidence>
<dbReference type="AlphaFoldDB" id="A0A1F4Q2T7"/>
<feature type="modified residue" description="N6-(pyridoxal phosphate)lysine" evidence="9">
    <location>
        <position position="233"/>
    </location>
</feature>
<dbReference type="NCBIfam" id="TIGR00858">
    <property type="entry name" value="bioF"/>
    <property type="match status" value="1"/>
</dbReference>
<evidence type="ECO:0000256" key="8">
    <source>
        <dbReference type="ARBA" id="ARBA00047715"/>
    </source>
</evidence>
<dbReference type="InterPro" id="IPR004839">
    <property type="entry name" value="Aminotransferase_I/II_large"/>
</dbReference>
<dbReference type="SUPFAM" id="SSF53383">
    <property type="entry name" value="PLP-dependent transferases"/>
    <property type="match status" value="1"/>
</dbReference>
<reference evidence="12 13" key="1">
    <citation type="journal article" date="2016" name="Nat. Commun.">
        <title>Thousands of microbial genomes shed light on interconnected biogeochemical processes in an aquifer system.</title>
        <authorList>
            <person name="Anantharaman K."/>
            <person name="Brown C.T."/>
            <person name="Hug L.A."/>
            <person name="Sharon I."/>
            <person name="Castelle C.J."/>
            <person name="Probst A.J."/>
            <person name="Thomas B.C."/>
            <person name="Singh A."/>
            <person name="Wilkins M.J."/>
            <person name="Karaoz U."/>
            <person name="Brodie E.L."/>
            <person name="Williams K.H."/>
            <person name="Hubbard S.S."/>
            <person name="Banfield J.F."/>
        </authorList>
    </citation>
    <scope>NUCLEOTIDE SEQUENCE [LARGE SCALE GENOMIC DNA]</scope>
</reference>
<comment type="similarity">
    <text evidence="3 10">Belongs to the class-II pyridoxal-phosphate-dependent aminotransferase family. BioF subfamily.</text>
</comment>
<dbReference type="InterPro" id="IPR001917">
    <property type="entry name" value="Aminotrans_II_pyridoxalP_BS"/>
</dbReference>
<dbReference type="InterPro" id="IPR050087">
    <property type="entry name" value="AON_synthase_class-II"/>
</dbReference>
<dbReference type="GO" id="GO:0008710">
    <property type="term" value="F:8-amino-7-oxononanoate synthase activity"/>
    <property type="evidence" value="ECO:0007669"/>
    <property type="project" value="UniProtKB-UniRule"/>
</dbReference>
<comment type="cofactor">
    <cofactor evidence="1 9 10">
        <name>pyridoxal 5'-phosphate</name>
        <dbReference type="ChEBI" id="CHEBI:597326"/>
    </cofactor>
</comment>
<feature type="domain" description="Aminotransferase class I/classII large" evidence="11">
    <location>
        <begin position="35"/>
        <end position="382"/>
    </location>
</feature>
<evidence type="ECO:0000256" key="5">
    <source>
        <dbReference type="ARBA" id="ARBA00022679"/>
    </source>
</evidence>
<comment type="function">
    <text evidence="10">Catalyzes the decarboxylative condensation of pimeloyl-[acyl-carrier protein] and L-alanine to produce 8-amino-7-oxononanoate (AON), [acyl-carrier protein], and carbon dioxide.</text>
</comment>
<dbReference type="PANTHER" id="PTHR13693">
    <property type="entry name" value="CLASS II AMINOTRANSFERASE/8-AMINO-7-OXONONANOATE SYNTHASE"/>
    <property type="match status" value="1"/>
</dbReference>
<dbReference type="Gene3D" id="3.90.1150.10">
    <property type="entry name" value="Aspartate Aminotransferase, domain 1"/>
    <property type="match status" value="1"/>
</dbReference>
<dbReference type="CDD" id="cd06454">
    <property type="entry name" value="KBL_like"/>
    <property type="match status" value="1"/>
</dbReference>
<keyword evidence="6" id="KW-0093">Biotin biosynthesis</keyword>
<evidence type="ECO:0000256" key="10">
    <source>
        <dbReference type="RuleBase" id="RU003693"/>
    </source>
</evidence>
<dbReference type="InterPro" id="IPR015421">
    <property type="entry name" value="PyrdxlP-dep_Trfase_major"/>
</dbReference>
<comment type="pathway">
    <text evidence="2 10">Cofactor biosynthesis; biotin biosynthesis.</text>
</comment>
<gene>
    <name evidence="12" type="ORF">A2625_01355</name>
</gene>
<dbReference type="InterPro" id="IPR015424">
    <property type="entry name" value="PyrdxlP-dep_Trfase"/>
</dbReference>
<accession>A0A1F4Q2T7</accession>
<organism evidence="12 13">
    <name type="scientific">candidate division WOR-1 bacterium RIFCSPHIGHO2_01_FULL_53_15</name>
    <dbReference type="NCBI Taxonomy" id="1802564"/>
    <lineage>
        <taxon>Bacteria</taxon>
        <taxon>Bacillati</taxon>
        <taxon>Saganbacteria</taxon>
    </lineage>
</organism>
<dbReference type="PROSITE" id="PS00599">
    <property type="entry name" value="AA_TRANSFER_CLASS_2"/>
    <property type="match status" value="1"/>
</dbReference>
<dbReference type="GO" id="GO:0030170">
    <property type="term" value="F:pyridoxal phosphate binding"/>
    <property type="evidence" value="ECO:0007669"/>
    <property type="project" value="InterPro"/>
</dbReference>
<dbReference type="Pfam" id="PF00155">
    <property type="entry name" value="Aminotran_1_2"/>
    <property type="match status" value="1"/>
</dbReference>
<evidence type="ECO:0000256" key="6">
    <source>
        <dbReference type="ARBA" id="ARBA00022756"/>
    </source>
</evidence>
<evidence type="ECO:0000256" key="1">
    <source>
        <dbReference type="ARBA" id="ARBA00001933"/>
    </source>
</evidence>
<sequence>MENELAELKVAGLYRTLKTIEKTDGRFVWINGQRLINFCSNNYLGLANHPKVIETAKSACEEFGAGAGASRLVSGNLILHEKLEAKLAAFKGREAALVFPTGFMANLGIISSLTDENDTIIIDRLNHASIIDACRLSKAKLQVYPHKDMVALEKILKRSGKFKKRLIVTDSVFSLDGDLAPLPQIVELAKKYDSLTMIDEAHATGVLGVRGLGLEEHYGLPGKVDIIMGTLSKALGSLGGFVAGSQTLIDYIKNKARSFIYTTALPPSACAAAIASLEIIEDEPEHLRRLRENIKTLTPACRQAGARRSTIPPLPEGEGKTPIMPIIIGPAEKTLEISEKLFERGIFLSAIRPPTVPKGASRLRLTINSLHTKEDLKCLASSLQALIPA</sequence>
<evidence type="ECO:0000256" key="7">
    <source>
        <dbReference type="ARBA" id="ARBA00022898"/>
    </source>
</evidence>
<dbReference type="EC" id="2.3.1.47" evidence="10"/>
<dbReference type="Proteomes" id="UP000178724">
    <property type="component" value="Unassembled WGS sequence"/>
</dbReference>
<comment type="subunit">
    <text evidence="4 10">Homodimer.</text>
</comment>
<dbReference type="FunFam" id="3.40.640.10:FF:000006">
    <property type="entry name" value="5-aminolevulinate synthase, mitochondrial"/>
    <property type="match status" value="1"/>
</dbReference>